<evidence type="ECO:0000313" key="1">
    <source>
        <dbReference type="EMBL" id="SCG64784.1"/>
    </source>
</evidence>
<keyword evidence="2" id="KW-1185">Reference proteome</keyword>
<dbReference type="Pfam" id="PF00378">
    <property type="entry name" value="ECH_1"/>
    <property type="match status" value="1"/>
</dbReference>
<name>A0A109ING4_9ACTN</name>
<keyword evidence="1" id="KW-0560">Oxidoreductase</keyword>
<dbReference type="GO" id="GO:0004497">
    <property type="term" value="F:monooxygenase activity"/>
    <property type="evidence" value="ECO:0007669"/>
    <property type="project" value="UniProtKB-KW"/>
</dbReference>
<dbReference type="EMBL" id="LT607752">
    <property type="protein sequence ID" value="SCG64784.1"/>
    <property type="molecule type" value="Genomic_DNA"/>
</dbReference>
<dbReference type="Gene3D" id="3.90.226.10">
    <property type="entry name" value="2-enoyl-CoA Hydratase, Chain A, domain 1"/>
    <property type="match status" value="1"/>
</dbReference>
<dbReference type="AlphaFoldDB" id="A0A109ING4"/>
<dbReference type="InterPro" id="IPR029045">
    <property type="entry name" value="ClpP/crotonase-like_dom_sf"/>
</dbReference>
<dbReference type="Proteomes" id="UP000198226">
    <property type="component" value="Chromosome I"/>
</dbReference>
<dbReference type="SUPFAM" id="SSF52096">
    <property type="entry name" value="ClpP/crotonase"/>
    <property type="match status" value="1"/>
</dbReference>
<accession>A0A109ING4</accession>
<dbReference type="GO" id="GO:0006635">
    <property type="term" value="P:fatty acid beta-oxidation"/>
    <property type="evidence" value="ECO:0007669"/>
    <property type="project" value="TreeGrafter"/>
</dbReference>
<sequence>MSSSPVERVGQLAGARDVTAAEAALDRLLAGCPTPSRRSPRQREAVAAARGRARDLKDAFLRTSVDQLYDELTDGHRRFLRLDDLCAAAATAVPGLVPTPARSDAELLRPPAEKEGLDVDQSILVSHVLRSDRAGPHLLAAMRRPTRRAGDLLPELLRTGAVELRSVRVEVRDGAAHLTMRRADCLNAEDNEQVEDMETAVDLALLAPPVRVGVLRGGVMTHPRYAGRRVFSAGINLKSLHAGRISYLGFLLRRELGYLAKIVHGLTGGGDDAWDGGAVQKPWIAAVDTFAIGGGAQILLACDRVIAERGAFFSLPAAQEGIIPGAGNLRLGRVAGGRLSRQIVLVGRRVTTDEPAAGLLFDEVVPADGMDAAIVREVTRMDSPAVVANRRMLNLAEEPQALFRLYLAEFAVQQARRLYSGDVLDKVTRFSTGPLAGAPAR</sequence>
<proteinExistence type="predicted"/>
<dbReference type="NCBIfam" id="NF042432">
    <property type="entry name" value="DHPACoAdixog_DpgC"/>
    <property type="match status" value="1"/>
</dbReference>
<dbReference type="InterPro" id="IPR053482">
    <property type="entry name" value="DPA-CoA_Dioxygenase"/>
</dbReference>
<gene>
    <name evidence="1" type="ORF">GA0070623_3084</name>
</gene>
<dbReference type="PANTHER" id="PTHR11941:SF54">
    <property type="entry name" value="ENOYL-COA HYDRATASE, MITOCHONDRIAL"/>
    <property type="match status" value="1"/>
</dbReference>
<reference evidence="2" key="1">
    <citation type="submission" date="2016-06" db="EMBL/GenBank/DDBJ databases">
        <authorList>
            <person name="Varghese N."/>
            <person name="Submissions Spin"/>
        </authorList>
    </citation>
    <scope>NUCLEOTIDE SEQUENCE [LARGE SCALE GENOMIC DNA]</scope>
    <source>
        <strain evidence="2">DSM 44983</strain>
    </source>
</reference>
<evidence type="ECO:0000313" key="2">
    <source>
        <dbReference type="Proteomes" id="UP000198226"/>
    </source>
</evidence>
<dbReference type="OrthoDB" id="7337390at2"/>
<organism evidence="1 2">
    <name type="scientific">Micromonospora rifamycinica</name>
    <dbReference type="NCBI Taxonomy" id="291594"/>
    <lineage>
        <taxon>Bacteria</taxon>
        <taxon>Bacillati</taxon>
        <taxon>Actinomycetota</taxon>
        <taxon>Actinomycetes</taxon>
        <taxon>Micromonosporales</taxon>
        <taxon>Micromonosporaceae</taxon>
        <taxon>Micromonospora</taxon>
    </lineage>
</organism>
<dbReference type="InterPro" id="IPR001753">
    <property type="entry name" value="Enoyl-CoA_hydra/iso"/>
</dbReference>
<protein>
    <submittedName>
        <fullName evidence="1">3,5-dihydroxyphenylacetyl-CoA monooxygenase</fullName>
    </submittedName>
</protein>
<dbReference type="Gene3D" id="1.20.58.1300">
    <property type="match status" value="1"/>
</dbReference>
<keyword evidence="1" id="KW-0503">Monooxygenase</keyword>
<dbReference type="CDD" id="cd06558">
    <property type="entry name" value="crotonase-like"/>
    <property type="match status" value="1"/>
</dbReference>
<dbReference type="PANTHER" id="PTHR11941">
    <property type="entry name" value="ENOYL-COA HYDRATASE-RELATED"/>
    <property type="match status" value="1"/>
</dbReference>
<dbReference type="RefSeq" id="WP_067303137.1">
    <property type="nucleotide sequence ID" value="NZ_LRMV01000014.1"/>
</dbReference>